<sequence>MKQQISKQMGDGHIVEQFAENTNPLNLVQAFLYASFGGFSVKEILEVQNR</sequence>
<dbReference type="STRING" id="1502291.AAA799D11_01752"/>
<accession>A0A087RLN8</accession>
<evidence type="ECO:0000313" key="1">
    <source>
        <dbReference type="EMBL" id="KFM14392.1"/>
    </source>
</evidence>
<proteinExistence type="predicted"/>
<keyword evidence="2" id="KW-1185">Reference proteome</keyword>
<name>A0A087RLN8_9ARCH</name>
<gene>
    <name evidence="1" type="ORF">AAA799D11_01752</name>
</gene>
<evidence type="ECO:0000313" key="2">
    <source>
        <dbReference type="Proteomes" id="UP000029386"/>
    </source>
</evidence>
<dbReference type="AlphaFoldDB" id="A0A087RLN8"/>
<organism evidence="1 2">
    <name type="scientific">Marine Group I thaumarchaeote SCGC AAA799-D11</name>
    <dbReference type="NCBI Taxonomy" id="1502291"/>
    <lineage>
        <taxon>Archaea</taxon>
        <taxon>Nitrososphaerota</taxon>
        <taxon>Marine Group I</taxon>
    </lineage>
</organism>
<dbReference type="EMBL" id="JOSY01000077">
    <property type="protein sequence ID" value="KFM14392.1"/>
    <property type="molecule type" value="Genomic_DNA"/>
</dbReference>
<reference evidence="1 2" key="1">
    <citation type="submission" date="2014-06" db="EMBL/GenBank/DDBJ databases">
        <authorList>
            <person name="Ngugi D.K."/>
            <person name="Blom J."/>
            <person name="Alam I."/>
            <person name="Rashid M."/>
            <person name="Baalawi W."/>
            <person name="Zhang G."/>
            <person name="Hikmawan T."/>
            <person name="Guan Y."/>
            <person name="Antunes A."/>
            <person name="Siam R."/>
            <person name="El-Dorry H."/>
            <person name="Bajic V."/>
            <person name="Stingl U."/>
        </authorList>
    </citation>
    <scope>NUCLEOTIDE SEQUENCE [LARGE SCALE GENOMIC DNA]</scope>
    <source>
        <strain evidence="1">SCGC AAA799-D11</strain>
    </source>
</reference>
<comment type="caution">
    <text evidence="1">The sequence shown here is derived from an EMBL/GenBank/DDBJ whole genome shotgun (WGS) entry which is preliminary data.</text>
</comment>
<dbReference type="Proteomes" id="UP000029386">
    <property type="component" value="Unassembled WGS sequence"/>
</dbReference>
<protein>
    <submittedName>
        <fullName evidence="1">Uncharacterized protein</fullName>
    </submittedName>
</protein>